<dbReference type="InterPro" id="IPR043502">
    <property type="entry name" value="DNA/RNA_pol_sf"/>
</dbReference>
<protein>
    <submittedName>
        <fullName evidence="2">Uncharacterized protein</fullName>
    </submittedName>
</protein>
<dbReference type="Proteomes" id="UP000028534">
    <property type="component" value="Unassembled WGS sequence"/>
</dbReference>
<sequence length="626" mass="71072">MSRVYRFHGPADLLVPDRPILLRKRKNKMPERFHLIGADASLISDLNGTQAIETYAAGDARAVTLTRREADLIALANPGVESPAALEDLYPWLPECRFLNDSMASLRAAEAIIRRFGQHLISPSSFCDEKWNTICNALRQRSIYDARFYSAWHLPIQEAYVLEEVRPNRCVVAIDFNGMYPSCMQQCFPKPSALHLVQLRRDFDPSEILTTGLYRCVLHERTSDFIIRHNPFRSFHSGRHLRARLNEPVAIDLNEFELSYFSRHFRRIYLLEAIISDETVAHPLAKEARRSFARRKNYRNQRNKTLADREKFLATLMTSCASRPSRPTRTFKSQTAAMAHVQSYYGIDVPIDEPEAATDIWLDGRRGVTLDHGSNGTKVRGPDLRNGSACHLLGQRIVARGRIMLLEMMERILVRAPNVQICYANIDSIHFSLPTSHLDDVIAWLECEASDAMGSFKIEVVTQHGLWLEPGRYWLYSEKDVVKFKNRSVGDQQQPFKDHAIHVASRRIGDLDVPVRMTLNMEHTMSPLCSIQTGIGDGLSHQRLIEVGDSTTFLDVISEIEHNQCHAIPARMAAFKDLSRQINSSRNAASVREDSATVMCGRRPPARGVFSEHSPQEQENPGRSCA</sequence>
<feature type="region of interest" description="Disordered" evidence="1">
    <location>
        <begin position="601"/>
        <end position="626"/>
    </location>
</feature>
<dbReference type="SUPFAM" id="SSF56672">
    <property type="entry name" value="DNA/RNA polymerases"/>
    <property type="match status" value="1"/>
</dbReference>
<proteinExistence type="predicted"/>
<evidence type="ECO:0000313" key="3">
    <source>
        <dbReference type="Proteomes" id="UP000028534"/>
    </source>
</evidence>
<comment type="caution">
    <text evidence="2">The sequence shown here is derived from an EMBL/GenBank/DDBJ whole genome shotgun (WGS) entry which is preliminary data.</text>
</comment>
<dbReference type="AlphaFoldDB" id="A0A084ETN5"/>
<feature type="compositionally biased region" description="Polar residues" evidence="1">
    <location>
        <begin position="617"/>
        <end position="626"/>
    </location>
</feature>
<accession>A0A084ETN5</accession>
<reference evidence="2 3" key="1">
    <citation type="submission" date="2014-03" db="EMBL/GenBank/DDBJ databases">
        <title>Genome sequence of Sphingobium yanoikuyae B1.</title>
        <authorList>
            <person name="Gan H.M."/>
            <person name="Gan H.Y."/>
            <person name="Savka M.A."/>
        </authorList>
    </citation>
    <scope>NUCLEOTIDE SEQUENCE [LARGE SCALE GENOMIC DNA]</scope>
    <source>
        <strain evidence="2 3">B1</strain>
    </source>
</reference>
<evidence type="ECO:0000313" key="2">
    <source>
        <dbReference type="EMBL" id="KEZ21327.1"/>
    </source>
</evidence>
<gene>
    <name evidence="2" type="ORF">CP98_00004</name>
</gene>
<name>A0A084ETN5_SPHYA</name>
<dbReference type="RefSeq" id="WP_155276348.1">
    <property type="nucleotide sequence ID" value="NZ_JGVR01000001.1"/>
</dbReference>
<dbReference type="Gene3D" id="3.90.1600.10">
    <property type="entry name" value="Palm domain of DNA polymerase"/>
    <property type="match status" value="1"/>
</dbReference>
<dbReference type="InterPro" id="IPR023211">
    <property type="entry name" value="DNA_pol_palm_dom_sf"/>
</dbReference>
<dbReference type="EMBL" id="JGVR01000001">
    <property type="protein sequence ID" value="KEZ21327.1"/>
    <property type="molecule type" value="Genomic_DNA"/>
</dbReference>
<dbReference type="PATRIC" id="fig|13690.10.peg.5"/>
<evidence type="ECO:0000256" key="1">
    <source>
        <dbReference type="SAM" id="MobiDB-lite"/>
    </source>
</evidence>
<organism evidence="2 3">
    <name type="scientific">Sphingobium yanoikuyae</name>
    <name type="common">Sphingomonas yanoikuyae</name>
    <dbReference type="NCBI Taxonomy" id="13690"/>
    <lineage>
        <taxon>Bacteria</taxon>
        <taxon>Pseudomonadati</taxon>
        <taxon>Pseudomonadota</taxon>
        <taxon>Alphaproteobacteria</taxon>
        <taxon>Sphingomonadales</taxon>
        <taxon>Sphingomonadaceae</taxon>
        <taxon>Sphingobium</taxon>
    </lineage>
</organism>